<dbReference type="PATRIC" id="fig|106592.7.peg.4052"/>
<evidence type="ECO:0000256" key="9">
    <source>
        <dbReference type="RuleBase" id="RU369079"/>
    </source>
</evidence>
<evidence type="ECO:0000256" key="1">
    <source>
        <dbReference type="ARBA" id="ARBA00004429"/>
    </source>
</evidence>
<dbReference type="AlphaFoldDB" id="A0A0L8BIS9"/>
<feature type="transmembrane region" description="Helical" evidence="9">
    <location>
        <begin position="76"/>
        <end position="93"/>
    </location>
</feature>
<evidence type="ECO:0000256" key="4">
    <source>
        <dbReference type="ARBA" id="ARBA00022519"/>
    </source>
</evidence>
<evidence type="ECO:0000256" key="5">
    <source>
        <dbReference type="ARBA" id="ARBA00022692"/>
    </source>
</evidence>
<evidence type="ECO:0000313" key="12">
    <source>
        <dbReference type="Proteomes" id="UP000037425"/>
    </source>
</evidence>
<dbReference type="RefSeq" id="WP_053251769.1">
    <property type="nucleotide sequence ID" value="NZ_LGAP01000025.1"/>
</dbReference>
<comment type="subunit">
    <text evidence="9">The complex comprises the extracytoplasmic solute receptor protein and the two transmembrane proteins.</text>
</comment>
<evidence type="ECO:0000256" key="2">
    <source>
        <dbReference type="ARBA" id="ARBA00022448"/>
    </source>
</evidence>
<feature type="transmembrane region" description="Helical" evidence="9">
    <location>
        <begin position="163"/>
        <end position="185"/>
    </location>
</feature>
<keyword evidence="2 9" id="KW-0813">Transport</keyword>
<evidence type="ECO:0000256" key="8">
    <source>
        <dbReference type="ARBA" id="ARBA00038436"/>
    </source>
</evidence>
<reference evidence="12" key="1">
    <citation type="submission" date="2015-07" db="EMBL/GenBank/DDBJ databases">
        <title>Whole genome sequence of an Ensifer adhaerens strain isolated from a cave pool in the Wind Cave National Park.</title>
        <authorList>
            <person name="Eng W.W.H."/>
            <person name="Gan H.M."/>
            <person name="Barton H.A."/>
            <person name="Savka M.A."/>
        </authorList>
    </citation>
    <scope>NUCLEOTIDE SEQUENCE [LARGE SCALE GENOMIC DNA]</scope>
    <source>
        <strain evidence="12">SD006</strain>
    </source>
</reference>
<evidence type="ECO:0000256" key="7">
    <source>
        <dbReference type="ARBA" id="ARBA00023136"/>
    </source>
</evidence>
<dbReference type="InterPro" id="IPR007387">
    <property type="entry name" value="TRAP_DctQ"/>
</dbReference>
<feature type="domain" description="Tripartite ATP-independent periplasmic transporters DctQ component" evidence="10">
    <location>
        <begin position="71"/>
        <end position="183"/>
    </location>
</feature>
<keyword evidence="3" id="KW-1003">Cell membrane</keyword>
<organism evidence="11 12">
    <name type="scientific">Ensifer adhaerens</name>
    <name type="common">Sinorhizobium morelense</name>
    <dbReference type="NCBI Taxonomy" id="106592"/>
    <lineage>
        <taxon>Bacteria</taxon>
        <taxon>Pseudomonadati</taxon>
        <taxon>Pseudomonadota</taxon>
        <taxon>Alphaproteobacteria</taxon>
        <taxon>Hyphomicrobiales</taxon>
        <taxon>Rhizobiaceae</taxon>
        <taxon>Sinorhizobium/Ensifer group</taxon>
        <taxon>Ensifer</taxon>
    </lineage>
</organism>
<dbReference type="Pfam" id="PF04290">
    <property type="entry name" value="DctQ"/>
    <property type="match status" value="1"/>
</dbReference>
<evidence type="ECO:0000313" key="11">
    <source>
        <dbReference type="EMBL" id="KOF14562.1"/>
    </source>
</evidence>
<comment type="function">
    <text evidence="9">Part of the tripartite ATP-independent periplasmic (TRAP) transport system.</text>
</comment>
<evidence type="ECO:0000256" key="6">
    <source>
        <dbReference type="ARBA" id="ARBA00022989"/>
    </source>
</evidence>
<evidence type="ECO:0000256" key="3">
    <source>
        <dbReference type="ARBA" id="ARBA00022475"/>
    </source>
</evidence>
<evidence type="ECO:0000259" key="10">
    <source>
        <dbReference type="Pfam" id="PF04290"/>
    </source>
</evidence>
<keyword evidence="5 9" id="KW-0812">Transmembrane</keyword>
<name>A0A0L8BIS9_ENSAD</name>
<dbReference type="InterPro" id="IPR055348">
    <property type="entry name" value="DctQ"/>
</dbReference>
<dbReference type="GO" id="GO:0022857">
    <property type="term" value="F:transmembrane transporter activity"/>
    <property type="evidence" value="ECO:0007669"/>
    <property type="project" value="UniProtKB-UniRule"/>
</dbReference>
<dbReference type="OrthoDB" id="9794346at2"/>
<dbReference type="Proteomes" id="UP000037425">
    <property type="component" value="Unassembled WGS sequence"/>
</dbReference>
<keyword evidence="6 9" id="KW-1133">Transmembrane helix</keyword>
<sequence>MQLALRIIAVIDGLSRRIGIIAIYLVLFCSLISAFNAIFRYSTDSLLWLQRNYGGASIFGGMLDLYRNNSNTLSEMQWYMFAGMVLLGGPWALKMNEHVRVDLFYGWVSERTRTWIDLLGGIFFLLPICLLMIYFTWPWFMQSWVTNEGSLNAGGLPRWPVKLLIPVGFGLVALQGIAEILKCVLALTTTYVREFAYEKPLQ</sequence>
<feature type="transmembrane region" description="Helical" evidence="9">
    <location>
        <begin position="114"/>
        <end position="137"/>
    </location>
</feature>
<proteinExistence type="inferred from homology"/>
<comment type="subcellular location">
    <subcellularLocation>
        <location evidence="1 9">Cell inner membrane</location>
        <topology evidence="1 9">Multi-pass membrane protein</topology>
    </subcellularLocation>
</comment>
<comment type="similarity">
    <text evidence="8 9">Belongs to the TRAP transporter small permease family.</text>
</comment>
<feature type="transmembrane region" description="Helical" evidence="9">
    <location>
        <begin position="21"/>
        <end position="39"/>
    </location>
</feature>
<protein>
    <recommendedName>
        <fullName evidence="9">TRAP transporter small permease protein</fullName>
    </recommendedName>
</protein>
<gene>
    <name evidence="11" type="ORF">AC244_26355</name>
</gene>
<accession>A0A0L8BIS9</accession>
<keyword evidence="7 9" id="KW-0472">Membrane</keyword>
<dbReference type="PANTHER" id="PTHR35011">
    <property type="entry name" value="2,3-DIKETO-L-GULONATE TRAP TRANSPORTER SMALL PERMEASE PROTEIN YIAM"/>
    <property type="match status" value="1"/>
</dbReference>
<dbReference type="EMBL" id="LGAP01000025">
    <property type="protein sequence ID" value="KOF14562.1"/>
    <property type="molecule type" value="Genomic_DNA"/>
</dbReference>
<keyword evidence="4 9" id="KW-0997">Cell inner membrane</keyword>
<dbReference type="GO" id="GO:0005886">
    <property type="term" value="C:plasma membrane"/>
    <property type="evidence" value="ECO:0007669"/>
    <property type="project" value="UniProtKB-SubCell"/>
</dbReference>
<dbReference type="PANTHER" id="PTHR35011:SF4">
    <property type="entry name" value="SLL1102 PROTEIN"/>
    <property type="match status" value="1"/>
</dbReference>
<comment type="caution">
    <text evidence="11">The sequence shown here is derived from an EMBL/GenBank/DDBJ whole genome shotgun (WGS) entry which is preliminary data.</text>
</comment>